<dbReference type="AlphaFoldDB" id="A0A2A2HR73"/>
<sequence>MGRGERCHRPLAKCAVSSSLPVPALGDWGGKNDSLPVKRDRKIILCSLGRIGYFKKGKIFRNVDFHRGSQIRF</sequence>
<dbReference type="Proteomes" id="UP000218164">
    <property type="component" value="Unassembled WGS sequence"/>
</dbReference>
<proteinExistence type="predicted"/>
<keyword evidence="2" id="KW-1185">Reference proteome</keyword>
<gene>
    <name evidence="1" type="ORF">ASJ81_21095</name>
</gene>
<accession>A0A2A2HR73</accession>
<evidence type="ECO:0000313" key="1">
    <source>
        <dbReference type="EMBL" id="PAV12011.1"/>
    </source>
</evidence>
<protein>
    <submittedName>
        <fullName evidence="1">Uncharacterized protein</fullName>
    </submittedName>
</protein>
<dbReference type="EMBL" id="LMVP01000370">
    <property type="protein sequence ID" value="PAV12011.1"/>
    <property type="molecule type" value="Genomic_DNA"/>
</dbReference>
<name>A0A2A2HR73_9EURY</name>
<reference evidence="1 2" key="1">
    <citation type="journal article" date="2017" name="BMC Genomics">
        <title>Genomic analysis of methanogenic archaea reveals a shift towards energy conservation.</title>
        <authorList>
            <person name="Gilmore S.P."/>
            <person name="Henske J.K."/>
            <person name="Sexton J.A."/>
            <person name="Solomon K.V."/>
            <person name="Seppala S."/>
            <person name="Yoo J.I."/>
            <person name="Huyett L.M."/>
            <person name="Pressman A."/>
            <person name="Cogan J.Z."/>
            <person name="Kivenson V."/>
            <person name="Peng X."/>
            <person name="Tan Y."/>
            <person name="Valentine D.L."/>
            <person name="O'Malley M.A."/>
        </authorList>
    </citation>
    <scope>NUCLEOTIDE SEQUENCE [LARGE SCALE GENOMIC DNA]</scope>
    <source>
        <strain evidence="1 2">MC-15</strain>
    </source>
</reference>
<comment type="caution">
    <text evidence="1">The sequence shown here is derived from an EMBL/GenBank/DDBJ whole genome shotgun (WGS) entry which is preliminary data.</text>
</comment>
<evidence type="ECO:0000313" key="2">
    <source>
        <dbReference type="Proteomes" id="UP000218164"/>
    </source>
</evidence>
<organism evidence="1 2">
    <name type="scientific">Methanosarcina spelaei</name>
    <dbReference type="NCBI Taxonomy" id="1036679"/>
    <lineage>
        <taxon>Archaea</taxon>
        <taxon>Methanobacteriati</taxon>
        <taxon>Methanobacteriota</taxon>
        <taxon>Stenosarchaea group</taxon>
        <taxon>Methanomicrobia</taxon>
        <taxon>Methanosarcinales</taxon>
        <taxon>Methanosarcinaceae</taxon>
        <taxon>Methanosarcina</taxon>
    </lineage>
</organism>